<accession>T1KNV2</accession>
<evidence type="ECO:0000313" key="2">
    <source>
        <dbReference type="Proteomes" id="UP000015104"/>
    </source>
</evidence>
<name>T1KNV2_TETUR</name>
<dbReference type="AlphaFoldDB" id="T1KNV2"/>
<keyword evidence="2" id="KW-1185">Reference proteome</keyword>
<dbReference type="Proteomes" id="UP000015104">
    <property type="component" value="Unassembled WGS sequence"/>
</dbReference>
<dbReference type="HOGENOM" id="CLU_2389033_0_0_1"/>
<reference evidence="1" key="2">
    <citation type="submission" date="2015-06" db="UniProtKB">
        <authorList>
            <consortium name="EnsemblMetazoa"/>
        </authorList>
    </citation>
    <scope>IDENTIFICATION</scope>
</reference>
<organism evidence="1 2">
    <name type="scientific">Tetranychus urticae</name>
    <name type="common">Two-spotted spider mite</name>
    <dbReference type="NCBI Taxonomy" id="32264"/>
    <lineage>
        <taxon>Eukaryota</taxon>
        <taxon>Metazoa</taxon>
        <taxon>Ecdysozoa</taxon>
        <taxon>Arthropoda</taxon>
        <taxon>Chelicerata</taxon>
        <taxon>Arachnida</taxon>
        <taxon>Acari</taxon>
        <taxon>Acariformes</taxon>
        <taxon>Trombidiformes</taxon>
        <taxon>Prostigmata</taxon>
        <taxon>Eleutherengona</taxon>
        <taxon>Raphignathae</taxon>
        <taxon>Tetranychoidea</taxon>
        <taxon>Tetranychidae</taxon>
        <taxon>Tetranychus</taxon>
    </lineage>
</organism>
<dbReference type="EnsemblMetazoa" id="tetur16g02310.1">
    <property type="protein sequence ID" value="tetur16g02310.1"/>
    <property type="gene ID" value="tetur16g02310"/>
</dbReference>
<protein>
    <submittedName>
        <fullName evidence="1">Uncharacterized protein</fullName>
    </submittedName>
</protein>
<sequence length="94" mass="10322">MKLKKLLNLLQIEEIPSEGGLIVKPRKGCTRIFGFWTGPTGTAPAFCAGLMLWVSLRGSARPKDFDEIRTLTPRCRTQHMKVSSLIAVGVNPLG</sequence>
<dbReference type="EMBL" id="CAEY01000277">
    <property type="status" value="NOT_ANNOTATED_CDS"/>
    <property type="molecule type" value="Genomic_DNA"/>
</dbReference>
<reference evidence="2" key="1">
    <citation type="submission" date="2011-08" db="EMBL/GenBank/DDBJ databases">
        <authorList>
            <person name="Rombauts S."/>
        </authorList>
    </citation>
    <scope>NUCLEOTIDE SEQUENCE</scope>
    <source>
        <strain evidence="2">London</strain>
    </source>
</reference>
<proteinExistence type="predicted"/>
<evidence type="ECO:0000313" key="1">
    <source>
        <dbReference type="EnsemblMetazoa" id="tetur16g02310.1"/>
    </source>
</evidence>